<protein>
    <submittedName>
        <fullName evidence="2">Heterokaryon incompatibility protein-domain-containing protein</fullName>
    </submittedName>
</protein>
<evidence type="ECO:0000313" key="2">
    <source>
        <dbReference type="EMBL" id="KAF9072367.1"/>
    </source>
</evidence>
<dbReference type="Proteomes" id="UP000772434">
    <property type="component" value="Unassembled WGS sequence"/>
</dbReference>
<dbReference type="OrthoDB" id="5122891at2759"/>
<feature type="non-terminal residue" evidence="2">
    <location>
        <position position="295"/>
    </location>
</feature>
<accession>A0A9P5Q0E0</accession>
<evidence type="ECO:0000313" key="3">
    <source>
        <dbReference type="Proteomes" id="UP000772434"/>
    </source>
</evidence>
<organism evidence="2 3">
    <name type="scientific">Rhodocollybia butyracea</name>
    <dbReference type="NCBI Taxonomy" id="206335"/>
    <lineage>
        <taxon>Eukaryota</taxon>
        <taxon>Fungi</taxon>
        <taxon>Dikarya</taxon>
        <taxon>Basidiomycota</taxon>
        <taxon>Agaricomycotina</taxon>
        <taxon>Agaricomycetes</taxon>
        <taxon>Agaricomycetidae</taxon>
        <taxon>Agaricales</taxon>
        <taxon>Marasmiineae</taxon>
        <taxon>Omphalotaceae</taxon>
        <taxon>Rhodocollybia</taxon>
    </lineage>
</organism>
<sequence length="295" mass="33597">MRLLTTSNPKVVNFTSEQEIPPYAILSHVWDDAEVSFQQMQNLSSIKPDQKGYIKIVRACELARSDDYEYLWIDTCCIDKTSSAELAEAINSMYEYYRKAEVCYAYLADVPPGPSFETAFRDSKWFTRGWTLQELLAPRAVTFLANDWNDIGTKATLREIITVITGIPSRILLMNVPVTEISVAQRMSWAARRKTTRVEDRAYSLMGLFGVFLPTIYGEGKHAFTTLQEEILKVSDNQTIFAWTSDDRFGGLLAASPDNFKDSGEYEPTTPRTDYQRLPYSITNIGLQIHLPLRP</sequence>
<dbReference type="InterPro" id="IPR010730">
    <property type="entry name" value="HET"/>
</dbReference>
<reference evidence="2" key="1">
    <citation type="submission" date="2020-11" db="EMBL/GenBank/DDBJ databases">
        <authorList>
            <consortium name="DOE Joint Genome Institute"/>
            <person name="Ahrendt S."/>
            <person name="Riley R."/>
            <person name="Andreopoulos W."/>
            <person name="Labutti K."/>
            <person name="Pangilinan J."/>
            <person name="Ruiz-Duenas F.J."/>
            <person name="Barrasa J.M."/>
            <person name="Sanchez-Garcia M."/>
            <person name="Camarero S."/>
            <person name="Miyauchi S."/>
            <person name="Serrano A."/>
            <person name="Linde D."/>
            <person name="Babiker R."/>
            <person name="Drula E."/>
            <person name="Ayuso-Fernandez I."/>
            <person name="Pacheco R."/>
            <person name="Padilla G."/>
            <person name="Ferreira P."/>
            <person name="Barriuso J."/>
            <person name="Kellner H."/>
            <person name="Castanera R."/>
            <person name="Alfaro M."/>
            <person name="Ramirez L."/>
            <person name="Pisabarro A.G."/>
            <person name="Kuo A."/>
            <person name="Tritt A."/>
            <person name="Lipzen A."/>
            <person name="He G."/>
            <person name="Yan M."/>
            <person name="Ng V."/>
            <person name="Cullen D."/>
            <person name="Martin F."/>
            <person name="Rosso M.-N."/>
            <person name="Henrissat B."/>
            <person name="Hibbett D."/>
            <person name="Martinez A.T."/>
            <person name="Grigoriev I.V."/>
        </authorList>
    </citation>
    <scope>NUCLEOTIDE SEQUENCE</scope>
    <source>
        <strain evidence="2">AH 40177</strain>
    </source>
</reference>
<dbReference type="PANTHER" id="PTHR10622">
    <property type="entry name" value="HET DOMAIN-CONTAINING PROTEIN"/>
    <property type="match status" value="1"/>
</dbReference>
<dbReference type="PANTHER" id="PTHR10622:SF10">
    <property type="entry name" value="HET DOMAIN-CONTAINING PROTEIN"/>
    <property type="match status" value="1"/>
</dbReference>
<dbReference type="EMBL" id="JADNRY010000025">
    <property type="protein sequence ID" value="KAF9072367.1"/>
    <property type="molecule type" value="Genomic_DNA"/>
</dbReference>
<feature type="domain" description="Heterokaryon incompatibility" evidence="1">
    <location>
        <begin position="23"/>
        <end position="109"/>
    </location>
</feature>
<gene>
    <name evidence="2" type="ORF">BDP27DRAFT_1174682</name>
</gene>
<evidence type="ECO:0000259" key="1">
    <source>
        <dbReference type="Pfam" id="PF06985"/>
    </source>
</evidence>
<keyword evidence="3" id="KW-1185">Reference proteome</keyword>
<dbReference type="Pfam" id="PF06985">
    <property type="entry name" value="HET"/>
    <property type="match status" value="1"/>
</dbReference>
<proteinExistence type="predicted"/>
<comment type="caution">
    <text evidence="2">The sequence shown here is derived from an EMBL/GenBank/DDBJ whole genome shotgun (WGS) entry which is preliminary data.</text>
</comment>
<dbReference type="AlphaFoldDB" id="A0A9P5Q0E0"/>
<name>A0A9P5Q0E0_9AGAR</name>